<gene>
    <name evidence="1" type="ORF">N7U62_14850</name>
</gene>
<dbReference type="Pfam" id="PF11013">
    <property type="entry name" value="DUF2851"/>
    <property type="match status" value="1"/>
</dbReference>
<name>A0ABT3CWH7_9BACT</name>
<accession>A0ABT3CWH7</accession>
<protein>
    <submittedName>
        <fullName evidence="1">DUF2851 family protein</fullName>
    </submittedName>
</protein>
<dbReference type="Proteomes" id="UP001300692">
    <property type="component" value="Unassembled WGS sequence"/>
</dbReference>
<reference evidence="1 2" key="1">
    <citation type="submission" date="2022-10" db="EMBL/GenBank/DDBJ databases">
        <title>Comparative genomics and taxonomic characterization of three novel marine species of genus Reichenbachiella exhibiting antioxidant and polysaccharide degradation activities.</title>
        <authorList>
            <person name="Muhammad N."/>
            <person name="Lee Y.-J."/>
            <person name="Ko J."/>
            <person name="Kim S.-G."/>
        </authorList>
    </citation>
    <scope>NUCLEOTIDE SEQUENCE [LARGE SCALE GENOMIC DNA]</scope>
    <source>
        <strain evidence="1 2">ABR2-5</strain>
    </source>
</reference>
<dbReference type="RefSeq" id="WP_264138780.1">
    <property type="nucleotide sequence ID" value="NZ_JAOYOD010000001.1"/>
</dbReference>
<evidence type="ECO:0000313" key="1">
    <source>
        <dbReference type="EMBL" id="MCV9387959.1"/>
    </source>
</evidence>
<evidence type="ECO:0000313" key="2">
    <source>
        <dbReference type="Proteomes" id="UP001300692"/>
    </source>
</evidence>
<organism evidence="1 2">
    <name type="scientific">Reichenbachiella ulvae</name>
    <dbReference type="NCBI Taxonomy" id="2980104"/>
    <lineage>
        <taxon>Bacteria</taxon>
        <taxon>Pseudomonadati</taxon>
        <taxon>Bacteroidota</taxon>
        <taxon>Cytophagia</taxon>
        <taxon>Cytophagales</taxon>
        <taxon>Reichenbachiellaceae</taxon>
        <taxon>Reichenbachiella</taxon>
    </lineage>
</organism>
<keyword evidence="2" id="KW-1185">Reference proteome</keyword>
<dbReference type="InterPro" id="IPR021272">
    <property type="entry name" value="DUF2851"/>
</dbReference>
<proteinExistence type="predicted"/>
<dbReference type="EMBL" id="JAOYOD010000001">
    <property type="protein sequence ID" value="MCV9387959.1"/>
    <property type="molecule type" value="Genomic_DNA"/>
</dbReference>
<comment type="caution">
    <text evidence="1">The sequence shown here is derived from an EMBL/GenBank/DDBJ whole genome shotgun (WGS) entry which is preliminary data.</text>
</comment>
<sequence length="425" mass="48683">MQESFLHFVWKHQKFDKTNLQTTTGSSVSIHSIGHHNHDAGPDFLESQLMIGEVKWFGSVEIHVNASDWKNHNHHLDPKYNTVILHVVWNADSECRREDGESIPTLELKKLISLDLIIRCNDLVNFPSSIPCEKRFAEVRSIDKMAMLDHAAVARLKRKSEELLSLHSDNTGSWEETSYQLIAKTFGFKKNAEPMLKLAQSLPFKILIKHGSKREELEALLFGMAGFLEGESMDTYHGQLKEIYSYLRQKYNLEPKQMIKVEWKFLRMRPANFPTVRLAQLAQLIHLNSKFFQFILQSENTGELKKIFQITNPEYWVNHYDFGKESSRKMNGLGEASVDVLLVNVAAVLLAAYAQETASLSYMDKAVDLLQSLKPEKNHIISDWEALGMEPENAFDTQALIELKNEFCLKKKCLSCKIGLKLISG</sequence>